<dbReference type="RefSeq" id="WP_344948776.1">
    <property type="nucleotide sequence ID" value="NZ_BAAAZR010000035.1"/>
</dbReference>
<reference evidence="3" key="1">
    <citation type="journal article" date="2019" name="Int. J. Syst. Evol. Microbiol.">
        <title>The Global Catalogue of Microorganisms (GCM) 10K type strain sequencing project: providing services to taxonomists for standard genome sequencing and annotation.</title>
        <authorList>
            <consortium name="The Broad Institute Genomics Platform"/>
            <consortium name="The Broad Institute Genome Sequencing Center for Infectious Disease"/>
            <person name="Wu L."/>
            <person name="Ma J."/>
        </authorList>
    </citation>
    <scope>NUCLEOTIDE SEQUENCE [LARGE SCALE GENOMIC DNA]</scope>
    <source>
        <strain evidence="3">JCM 16908</strain>
    </source>
</reference>
<keyword evidence="1" id="KW-0812">Transmembrane</keyword>
<evidence type="ECO:0000313" key="2">
    <source>
        <dbReference type="EMBL" id="GAA3833745.1"/>
    </source>
</evidence>
<keyword evidence="1" id="KW-1133">Transmembrane helix</keyword>
<gene>
    <name evidence="2" type="ORF">GCM10022226_63890</name>
</gene>
<evidence type="ECO:0000256" key="1">
    <source>
        <dbReference type="SAM" id="Phobius"/>
    </source>
</evidence>
<dbReference type="EMBL" id="BAAAZR010000035">
    <property type="protein sequence ID" value="GAA3833745.1"/>
    <property type="molecule type" value="Genomic_DNA"/>
</dbReference>
<feature type="transmembrane region" description="Helical" evidence="1">
    <location>
        <begin position="62"/>
        <end position="80"/>
    </location>
</feature>
<accession>A0ABP7J4S2</accession>
<comment type="caution">
    <text evidence="2">The sequence shown here is derived from an EMBL/GenBank/DDBJ whole genome shotgun (WGS) entry which is preliminary data.</text>
</comment>
<sequence length="83" mass="8769">MSPNGRILIIITIATILFAVGRHFQRTVDTWAGRGKAIKAVADAKGKVPGAKSAAWSAVRRMALIGAGTLLLLALLANALRYI</sequence>
<name>A0ABP7J4S2_9ACTN</name>
<feature type="transmembrane region" description="Helical" evidence="1">
    <location>
        <begin position="7"/>
        <end position="24"/>
    </location>
</feature>
<keyword evidence="1" id="KW-0472">Membrane</keyword>
<dbReference type="Proteomes" id="UP001500888">
    <property type="component" value="Unassembled WGS sequence"/>
</dbReference>
<keyword evidence="3" id="KW-1185">Reference proteome</keyword>
<organism evidence="2 3">
    <name type="scientific">Sphaerisporangium flaviroseum</name>
    <dbReference type="NCBI Taxonomy" id="509199"/>
    <lineage>
        <taxon>Bacteria</taxon>
        <taxon>Bacillati</taxon>
        <taxon>Actinomycetota</taxon>
        <taxon>Actinomycetes</taxon>
        <taxon>Streptosporangiales</taxon>
        <taxon>Streptosporangiaceae</taxon>
        <taxon>Sphaerisporangium</taxon>
    </lineage>
</organism>
<protein>
    <submittedName>
        <fullName evidence="2">Uncharacterized protein</fullName>
    </submittedName>
</protein>
<proteinExistence type="predicted"/>
<evidence type="ECO:0000313" key="3">
    <source>
        <dbReference type="Proteomes" id="UP001500888"/>
    </source>
</evidence>